<dbReference type="GO" id="GO:0016614">
    <property type="term" value="F:oxidoreductase activity, acting on CH-OH group of donors"/>
    <property type="evidence" value="ECO:0007669"/>
    <property type="project" value="InterPro"/>
</dbReference>
<dbReference type="InterPro" id="IPR007867">
    <property type="entry name" value="GMC_OxRtase_C"/>
</dbReference>
<evidence type="ECO:0000313" key="4">
    <source>
        <dbReference type="Proteomes" id="UP001497472"/>
    </source>
</evidence>
<dbReference type="GO" id="GO:0050660">
    <property type="term" value="F:flavin adenine dinucleotide binding"/>
    <property type="evidence" value="ECO:0007669"/>
    <property type="project" value="InterPro"/>
</dbReference>
<dbReference type="Pfam" id="PF05199">
    <property type="entry name" value="GMC_oxred_C"/>
    <property type="match status" value="1"/>
</dbReference>
<dbReference type="AlphaFoldDB" id="A0AAV1IV39"/>
<evidence type="ECO:0000256" key="1">
    <source>
        <dbReference type="ARBA" id="ARBA00010790"/>
    </source>
</evidence>
<gene>
    <name evidence="3" type="ORF">LNINA_LOCUS610</name>
</gene>
<name>A0AAV1IV39_9NEOP</name>
<dbReference type="EMBL" id="CAVLEF010000001">
    <property type="protein sequence ID" value="CAK1540567.1"/>
    <property type="molecule type" value="Genomic_DNA"/>
</dbReference>
<dbReference type="Proteomes" id="UP001497472">
    <property type="component" value="Unassembled WGS sequence"/>
</dbReference>
<dbReference type="SUPFAM" id="SSF54373">
    <property type="entry name" value="FAD-linked reductases, C-terminal domain"/>
    <property type="match status" value="1"/>
</dbReference>
<keyword evidence="4" id="KW-1185">Reference proteome</keyword>
<sequence>MKNCLARYWELRAGSGIFEYTVKRTVAMRRLFFAIFVITLLHVKAIDIYTEDDFPVEDEPYTDNLIEIEDTKTSRSRRILWPYPLTRDEQDSRKARFAHYSYPQSPIVDMMLQTVAVNYLPVNSNDPFDFLRDSYPLPKGYTKPLDEYDYIIVGASSAGSVLAARLTEDKPRATVLLLEAGKPEMLLSDIPALTHYLQNTDYVWPYTMEHQTGVCLGSEEQRCYSPRGKALGGSSVTDYMLYSRGRPQDWDKMAADGNYGWSYNEVLEYFKKSERSELKKYKNMPYRGRDGELTVENVPFKTGLVEAFLAAGRINGYQTVDYISPDQLGFGYIQTITNKGHRLSAAKAFLHQHKRRKNLHILTEAKATKIIVEPQSKRAYAVDYIKNNVKYTVRCRREVIVSAGPIASPQLLMLSGIGPQEHLQTLGIPVLSNIPVGRTLYDHIGFPGIIFRLNSTNASLLEPKVATLPNLMQWLQFGDGLLTSPGGVEGVGYIKTSVSDNSEVPDIELINMGGSLTLDGGAAIRKSWKISDRTYHNAFGSLTGVDTWQAIPVLLHPKSKGCLELRDINPFSHPKIFGNFLTDARDMAALKEAIKFVISIGESEPFRKYGATLHLAPYPTCSSYPLGSEQYWECAIRTMMVSMRRQVSTCKMGSANDPDAVVDPELRVRGIEGLRVADISILPKTISGHTIAPDIMIGEKAADMIRKTWSNLIA</sequence>
<protein>
    <recommendedName>
        <fullName evidence="2">Glucose-methanol-choline oxidoreductase N-terminal domain-containing protein</fullName>
    </recommendedName>
</protein>
<dbReference type="InterPro" id="IPR036188">
    <property type="entry name" value="FAD/NAD-bd_sf"/>
</dbReference>
<dbReference type="Gene3D" id="3.50.50.60">
    <property type="entry name" value="FAD/NAD(P)-binding domain"/>
    <property type="match status" value="1"/>
</dbReference>
<evidence type="ECO:0000259" key="2">
    <source>
        <dbReference type="PROSITE" id="PS00624"/>
    </source>
</evidence>
<proteinExistence type="inferred from homology"/>
<dbReference type="InterPro" id="IPR012132">
    <property type="entry name" value="GMC_OxRdtase"/>
</dbReference>
<dbReference type="Gene3D" id="3.30.560.10">
    <property type="entry name" value="Glucose Oxidase, domain 3"/>
    <property type="match status" value="1"/>
</dbReference>
<dbReference type="Pfam" id="PF00732">
    <property type="entry name" value="GMC_oxred_N"/>
    <property type="match status" value="1"/>
</dbReference>
<comment type="similarity">
    <text evidence="1">Belongs to the GMC oxidoreductase family.</text>
</comment>
<feature type="domain" description="Glucose-methanol-choline oxidoreductase N-terminal" evidence="2">
    <location>
        <begin position="404"/>
        <end position="418"/>
    </location>
</feature>
<dbReference type="SUPFAM" id="SSF51905">
    <property type="entry name" value="FAD/NAD(P)-binding domain"/>
    <property type="match status" value="1"/>
</dbReference>
<dbReference type="PROSITE" id="PS00624">
    <property type="entry name" value="GMC_OXRED_2"/>
    <property type="match status" value="1"/>
</dbReference>
<dbReference type="InterPro" id="IPR000172">
    <property type="entry name" value="GMC_OxRdtase_N"/>
</dbReference>
<evidence type="ECO:0000313" key="3">
    <source>
        <dbReference type="EMBL" id="CAK1540567.1"/>
    </source>
</evidence>
<dbReference type="PANTHER" id="PTHR11552">
    <property type="entry name" value="GLUCOSE-METHANOL-CHOLINE GMC OXIDOREDUCTASE"/>
    <property type="match status" value="1"/>
</dbReference>
<reference evidence="3 4" key="1">
    <citation type="submission" date="2023-11" db="EMBL/GenBank/DDBJ databases">
        <authorList>
            <person name="Okamura Y."/>
        </authorList>
    </citation>
    <scope>NUCLEOTIDE SEQUENCE [LARGE SCALE GENOMIC DNA]</scope>
</reference>
<dbReference type="PANTHER" id="PTHR11552:SF208">
    <property type="entry name" value="RE36204P-RELATED"/>
    <property type="match status" value="1"/>
</dbReference>
<comment type="caution">
    <text evidence="3">The sequence shown here is derived from an EMBL/GenBank/DDBJ whole genome shotgun (WGS) entry which is preliminary data.</text>
</comment>
<accession>A0AAV1IV39</accession>
<organism evidence="3 4">
    <name type="scientific">Leptosia nina</name>
    <dbReference type="NCBI Taxonomy" id="320188"/>
    <lineage>
        <taxon>Eukaryota</taxon>
        <taxon>Metazoa</taxon>
        <taxon>Ecdysozoa</taxon>
        <taxon>Arthropoda</taxon>
        <taxon>Hexapoda</taxon>
        <taxon>Insecta</taxon>
        <taxon>Pterygota</taxon>
        <taxon>Neoptera</taxon>
        <taxon>Endopterygota</taxon>
        <taxon>Lepidoptera</taxon>
        <taxon>Glossata</taxon>
        <taxon>Ditrysia</taxon>
        <taxon>Papilionoidea</taxon>
        <taxon>Pieridae</taxon>
        <taxon>Pierinae</taxon>
        <taxon>Leptosia</taxon>
    </lineage>
</organism>